<evidence type="ECO:0000256" key="1">
    <source>
        <dbReference type="ARBA" id="ARBA00006298"/>
    </source>
</evidence>
<dbReference type="InterPro" id="IPR019183">
    <property type="entry name" value="NAA25_NatB_aux_su"/>
</dbReference>
<gene>
    <name evidence="2" type="ORF">ZIOFF_052376</name>
</gene>
<accession>A0A8J5KSD3</accession>
<keyword evidence="3" id="KW-1185">Reference proteome</keyword>
<dbReference type="SUPFAM" id="SSF48452">
    <property type="entry name" value="TPR-like"/>
    <property type="match status" value="1"/>
</dbReference>
<dbReference type="PANTHER" id="PTHR22767">
    <property type="entry name" value="N-TERMINAL ACETYLTRANSFERASE-RELATED"/>
    <property type="match status" value="1"/>
</dbReference>
<comment type="caution">
    <text evidence="2">The sequence shown here is derived from an EMBL/GenBank/DDBJ whole genome shotgun (WGS) entry which is preliminary data.</text>
</comment>
<evidence type="ECO:0000313" key="3">
    <source>
        <dbReference type="Proteomes" id="UP000734854"/>
    </source>
</evidence>
<organism evidence="2 3">
    <name type="scientific">Zingiber officinale</name>
    <name type="common">Ginger</name>
    <name type="synonym">Amomum zingiber</name>
    <dbReference type="NCBI Taxonomy" id="94328"/>
    <lineage>
        <taxon>Eukaryota</taxon>
        <taxon>Viridiplantae</taxon>
        <taxon>Streptophyta</taxon>
        <taxon>Embryophyta</taxon>
        <taxon>Tracheophyta</taxon>
        <taxon>Spermatophyta</taxon>
        <taxon>Magnoliopsida</taxon>
        <taxon>Liliopsida</taxon>
        <taxon>Zingiberales</taxon>
        <taxon>Zingiberaceae</taxon>
        <taxon>Zingiber</taxon>
    </lineage>
</organism>
<dbReference type="Gene3D" id="1.25.40.1040">
    <property type="match status" value="1"/>
</dbReference>
<dbReference type="GO" id="GO:0031416">
    <property type="term" value="C:NatB complex"/>
    <property type="evidence" value="ECO:0007669"/>
    <property type="project" value="TreeGrafter"/>
</dbReference>
<proteinExistence type="inferred from homology"/>
<dbReference type="PANTHER" id="PTHR22767:SF3">
    <property type="entry name" value="N-ALPHA-ACETYLTRANSFERASE 25, NATB AUXILIARY SUBUNIT"/>
    <property type="match status" value="1"/>
</dbReference>
<name>A0A8J5KSD3_ZINOF</name>
<reference evidence="2 3" key="1">
    <citation type="submission" date="2020-08" db="EMBL/GenBank/DDBJ databases">
        <title>Plant Genome Project.</title>
        <authorList>
            <person name="Zhang R.-G."/>
        </authorList>
    </citation>
    <scope>NUCLEOTIDE SEQUENCE [LARGE SCALE GENOMIC DNA]</scope>
    <source>
        <tissue evidence="2">Rhizome</tissue>
    </source>
</reference>
<dbReference type="Proteomes" id="UP000734854">
    <property type="component" value="Unassembled WGS sequence"/>
</dbReference>
<sequence length="1118" mass="125981">MAARFGLAGGIPERRVRPIWDAIDSRQFKASLKLANGLLAKYPTSPYALALKALILERMGKPEEALGICLEAKELLHSNNSVHVDDLTLSTLQIVFQRLDHLELATLCYEHACAKYPNNLEIMIGLFNCYVRECSYVKQQQLAMKMYKLVGEERFLLWAVCSIQLQFTPVAPLLSAIIDHAIKLCIIHMRLSSLVHCSSTSQKLLQLAEALMKKHMASNSLHDPEALVLYLSLLEQQEKFDAAVEVLSGDLGSLIGIQEDKLRIQGRLLARACNYSAATEIFERVLVSCPDDWEVFLCYLGCLLEDDLNWLKMDATMQICSPSFDDNGACKANHLSNDEFNSRISSAVSLVQRLQTDCNGSFVRGAFLANIEIERRCRLCGTKHDDNFVEALLTYFYRPLFGHLSCFASDVENFLHLLTLEEKDKFLEKLMKTLESPPASPLKALDQAISIFKVHESLGVMFSLPLTDLEVTTKRMLQMYCKNLTLSKDLDPQENMHGEELLSMISNILVVVPILAHTDIRIFIGGNYGFGIWANHQKFRFAVRTIKIVHAVRHGTVARSETPLNIDPLPLTPISKLLHSIAVQLLIIITNSATTASMLSGVYTRFLCYRHNCVSFVAALDMVMEEFGAMITALEDTIVFRWLYVWQYKIQLVHLYSLLGALPLAYEWYCMLEVKNILVETVSHHILPQMLNSPLWSETGDLLSDYLKFMDDHLRESADLTSVAYRHRNYSKVIEFVQFKERLGHSSRLLTARLDVPILQLKKKANSLEEVECIFENLNCGSKLLEMSNENKMKVLTFNEDFHARPWWSPTPNINYLADNFEEGFPWLKEKLISPISLKENVGNGSLHDADAIGEIKSLLEKYARNIGLSFDDAMSLLLAIFKGQKPLKDLGPDIISWLNFTVFVNAWNLCCHQLESPRKDSSMNSWSVVDYMLRSCISEQLTHPETVLAVPGSNLPVLVQLVAEPLAWHILVIQSCIRSMLPAGKKKKKTGLVDSLNSSYAHAVCDSVQCLISVLQDIGKWVSNQIRKSEDQDVDRLLSHLQRSSSKEELGSILSILEASESMSVSEVGERISAASQSWSAATVCRKISAAQHSLLSQFLSICESKLKLLYSINKSI</sequence>
<evidence type="ECO:0008006" key="4">
    <source>
        <dbReference type="Google" id="ProtNLM"/>
    </source>
</evidence>
<dbReference type="Pfam" id="PF09797">
    <property type="entry name" value="NatB_MDM20"/>
    <property type="match status" value="2"/>
</dbReference>
<protein>
    <recommendedName>
        <fullName evidence="4">Phagocyte signaling-impaired protein</fullName>
    </recommendedName>
</protein>
<evidence type="ECO:0000313" key="2">
    <source>
        <dbReference type="EMBL" id="KAG6491044.1"/>
    </source>
</evidence>
<dbReference type="AlphaFoldDB" id="A0A8J5KSD3"/>
<dbReference type="InterPro" id="IPR011990">
    <property type="entry name" value="TPR-like_helical_dom_sf"/>
</dbReference>
<comment type="similarity">
    <text evidence="1">Belongs to the MDM20/NAA25 family.</text>
</comment>
<dbReference type="EMBL" id="JACMSC010000014">
    <property type="protein sequence ID" value="KAG6491044.1"/>
    <property type="molecule type" value="Genomic_DNA"/>
</dbReference>